<feature type="domain" description="RNase H type-1" evidence="1">
    <location>
        <begin position="1"/>
        <end position="74"/>
    </location>
</feature>
<comment type="caution">
    <text evidence="2">The sequence shown here is derived from an EMBL/GenBank/DDBJ whole genome shotgun (WGS) entry which is preliminary data.</text>
</comment>
<dbReference type="CDD" id="cd09276">
    <property type="entry name" value="Rnase_HI_RT_non_LTR"/>
    <property type="match status" value="1"/>
</dbReference>
<dbReference type="EMBL" id="JAHXZJ010002982">
    <property type="protein sequence ID" value="KAH0535291.1"/>
    <property type="molecule type" value="Genomic_DNA"/>
</dbReference>
<name>A0AAV7HXV2_COTGL</name>
<dbReference type="InterPro" id="IPR012337">
    <property type="entry name" value="RNaseH-like_sf"/>
</dbReference>
<dbReference type="Proteomes" id="UP000826195">
    <property type="component" value="Unassembled WGS sequence"/>
</dbReference>
<dbReference type="SUPFAM" id="SSF53098">
    <property type="entry name" value="Ribonuclease H-like"/>
    <property type="match status" value="1"/>
</dbReference>
<proteinExistence type="predicted"/>
<organism evidence="2 3">
    <name type="scientific">Cotesia glomerata</name>
    <name type="common">Lepidopteran parasitic wasp</name>
    <name type="synonym">Apanteles glomeratus</name>
    <dbReference type="NCBI Taxonomy" id="32391"/>
    <lineage>
        <taxon>Eukaryota</taxon>
        <taxon>Metazoa</taxon>
        <taxon>Ecdysozoa</taxon>
        <taxon>Arthropoda</taxon>
        <taxon>Hexapoda</taxon>
        <taxon>Insecta</taxon>
        <taxon>Pterygota</taxon>
        <taxon>Neoptera</taxon>
        <taxon>Endopterygota</taxon>
        <taxon>Hymenoptera</taxon>
        <taxon>Apocrita</taxon>
        <taxon>Ichneumonoidea</taxon>
        <taxon>Braconidae</taxon>
        <taxon>Microgastrinae</taxon>
        <taxon>Cotesia</taxon>
    </lineage>
</organism>
<dbReference type="InterPro" id="IPR002156">
    <property type="entry name" value="RNaseH_domain"/>
</dbReference>
<reference evidence="2 3" key="1">
    <citation type="journal article" date="2021" name="J. Hered.">
        <title>A chromosome-level genome assembly of the parasitoid wasp, Cotesia glomerata (Hymenoptera: Braconidae).</title>
        <authorList>
            <person name="Pinto B.J."/>
            <person name="Weis J.J."/>
            <person name="Gamble T."/>
            <person name="Ode P.J."/>
            <person name="Paul R."/>
            <person name="Zaspel J.M."/>
        </authorList>
    </citation>
    <scope>NUCLEOTIDE SEQUENCE [LARGE SCALE GENOMIC DNA]</scope>
    <source>
        <strain evidence="2">CgM1</strain>
    </source>
</reference>
<dbReference type="GO" id="GO:0003676">
    <property type="term" value="F:nucleic acid binding"/>
    <property type="evidence" value="ECO:0007669"/>
    <property type="project" value="InterPro"/>
</dbReference>
<dbReference type="PROSITE" id="PS50879">
    <property type="entry name" value="RNASE_H_1"/>
    <property type="match status" value="1"/>
</dbReference>
<protein>
    <recommendedName>
        <fullName evidence="1">RNase H type-1 domain-containing protein</fullName>
    </recommendedName>
</protein>
<evidence type="ECO:0000313" key="3">
    <source>
        <dbReference type="Proteomes" id="UP000826195"/>
    </source>
</evidence>
<accession>A0AAV7HXV2</accession>
<sequence>MQEGTVIFSDSKNTLQSLLQLQDNKQRSYLTYKIAAKMVEAQQQQLLVHLVWIPGHSGILGNETADRLAKEATTSVRRTFTPIPFKDLANNSKQKAIKTTE</sequence>
<evidence type="ECO:0000313" key="2">
    <source>
        <dbReference type="EMBL" id="KAH0535291.1"/>
    </source>
</evidence>
<evidence type="ECO:0000259" key="1">
    <source>
        <dbReference type="PROSITE" id="PS50879"/>
    </source>
</evidence>
<dbReference type="AlphaFoldDB" id="A0AAV7HXV2"/>
<dbReference type="Pfam" id="PF00075">
    <property type="entry name" value="RNase_H"/>
    <property type="match status" value="1"/>
</dbReference>
<dbReference type="Gene3D" id="3.30.420.10">
    <property type="entry name" value="Ribonuclease H-like superfamily/Ribonuclease H"/>
    <property type="match status" value="1"/>
</dbReference>
<gene>
    <name evidence="2" type="ORF">KQX54_015729</name>
</gene>
<dbReference type="GO" id="GO:0004523">
    <property type="term" value="F:RNA-DNA hybrid ribonuclease activity"/>
    <property type="evidence" value="ECO:0007669"/>
    <property type="project" value="InterPro"/>
</dbReference>
<keyword evidence="3" id="KW-1185">Reference proteome</keyword>
<dbReference type="InterPro" id="IPR036397">
    <property type="entry name" value="RNaseH_sf"/>
</dbReference>